<dbReference type="CDD" id="cd00306">
    <property type="entry name" value="Peptidases_S8_S53"/>
    <property type="match status" value="1"/>
</dbReference>
<feature type="domain" description="Peptidase S8/S53" evidence="2">
    <location>
        <begin position="7"/>
        <end position="336"/>
    </location>
</feature>
<comment type="caution">
    <text evidence="4">The sequence shown here is derived from an EMBL/GenBank/DDBJ whole genome shotgun (WGS) entry which is preliminary data.</text>
</comment>
<comment type="similarity">
    <text evidence="1">Belongs to the peptidase S8 family.</text>
</comment>
<evidence type="ECO:0000259" key="2">
    <source>
        <dbReference type="Pfam" id="PF00082"/>
    </source>
</evidence>
<accession>A0ABR3UIK0</accession>
<evidence type="ECO:0000313" key="5">
    <source>
        <dbReference type="Proteomes" id="UP001578633"/>
    </source>
</evidence>
<dbReference type="InterPro" id="IPR000209">
    <property type="entry name" value="Peptidase_S8/S53_dom"/>
</dbReference>
<dbReference type="Pfam" id="PF00082">
    <property type="entry name" value="Peptidase_S8"/>
    <property type="match status" value="1"/>
</dbReference>
<organism evidence="4 5">
    <name type="scientific">Alternaria dauci</name>
    <dbReference type="NCBI Taxonomy" id="48095"/>
    <lineage>
        <taxon>Eukaryota</taxon>
        <taxon>Fungi</taxon>
        <taxon>Dikarya</taxon>
        <taxon>Ascomycota</taxon>
        <taxon>Pezizomycotina</taxon>
        <taxon>Dothideomycetes</taxon>
        <taxon>Pleosporomycetidae</taxon>
        <taxon>Pleosporales</taxon>
        <taxon>Pleosporineae</taxon>
        <taxon>Pleosporaceae</taxon>
        <taxon>Alternaria</taxon>
        <taxon>Alternaria sect. Porri</taxon>
    </lineage>
</organism>
<dbReference type="PANTHER" id="PTHR10795">
    <property type="entry name" value="PROPROTEIN CONVERTASE SUBTILISIN/KEXIN"/>
    <property type="match status" value="1"/>
</dbReference>
<name>A0ABR3UIK0_9PLEO</name>
<dbReference type="PROSITE" id="PS51892">
    <property type="entry name" value="SUBTILASE"/>
    <property type="match status" value="1"/>
</dbReference>
<proteinExistence type="inferred from homology"/>
<protein>
    <submittedName>
        <fullName evidence="4">Uncharacterized protein</fullName>
    </submittedName>
</protein>
<sequence length="715" mass="77559">MSTSDVVLHAVLRAVERNVDLINLSLGSGSRPFSDDPLSALTSRINRQRHTFIAVAAGNNGRNGTWSAAAPDGGGPDTYAVGSFEPEYSFSILRPGQAVVGNKNSEIVDLTWNAPTWTAWFNNSIPESIEIVALSENRDVSQDGCGEITPNPTLYRDKMVLIRRGGCSLKNKMHNLAQAGGQFVLVYDNQPGPVFDLEIRLDGITGGGSVSSETGNMLLSLLKENSEVRLRLDANLTLPPVITWQTNLQTAGEVSTFSEWGPSGEGYTVASLLGPGGRVLSTIPRKLGSWGLQSGTSMAVPYFIGCIALLKEAFPDVDSRTIAETLVRTAEPVNFNDGTNATYNFLASVWQQGAGRVQAYNAFKALQTKVHVSETSLHFNDTEFSNKKLSFMITNDGQEAFRCSISSRPAVTVLSFPSTHRRPVPMTPALKIAEATTDFLETLKPLDHAGITISVAGSGTETSTSEASEYTNGLSLAVGQSVTVTITPDTSPLEASRDRCPLYSGFIDIQSTSGLLQSVSYAGIACQVRSLHTLPDQGTTFLAAVTREDAYMAKFEGRQLAKAPTGTIFTLPRLQHQSDWKVDPSLVLPTIQVDMSMYSRVIRLDLISATDEYQSTPLFTTDVTHRKGGYGRVETHFFHWTGILPNGTWASPGEYRIRISPLRLYGDADSISDYRDIVITDTFFVDYASSEPDSVSLDLGYDPNSPCLEGIIELV</sequence>
<reference evidence="4 5" key="1">
    <citation type="submission" date="2024-09" db="EMBL/GenBank/DDBJ databases">
        <title>T2T genomes of carrot and Alternaria dauci and their utility for understanding host-pathogen interaction during carrot leaf blight disease.</title>
        <authorList>
            <person name="Liu W."/>
            <person name="Xu S."/>
            <person name="Ou C."/>
            <person name="Liu X."/>
            <person name="Zhuang F."/>
            <person name="Deng X.W."/>
        </authorList>
    </citation>
    <scope>NUCLEOTIDE SEQUENCE [LARGE SCALE GENOMIC DNA]</scope>
    <source>
        <strain evidence="4 5">A2016</strain>
    </source>
</reference>
<dbReference type="Gene3D" id="3.40.50.200">
    <property type="entry name" value="Peptidase S8/S53 domain"/>
    <property type="match status" value="2"/>
</dbReference>
<dbReference type="Proteomes" id="UP001578633">
    <property type="component" value="Chromosome 4"/>
</dbReference>
<evidence type="ECO:0000256" key="1">
    <source>
        <dbReference type="PROSITE-ProRule" id="PRU01240"/>
    </source>
</evidence>
<evidence type="ECO:0000259" key="3">
    <source>
        <dbReference type="Pfam" id="PF02225"/>
    </source>
</evidence>
<dbReference type="SUPFAM" id="SSF52743">
    <property type="entry name" value="Subtilisin-like"/>
    <property type="match status" value="1"/>
</dbReference>
<evidence type="ECO:0000313" key="4">
    <source>
        <dbReference type="EMBL" id="KAL1796179.1"/>
    </source>
</evidence>
<dbReference type="RefSeq" id="XP_069306763.1">
    <property type="nucleotide sequence ID" value="XM_069451183.1"/>
</dbReference>
<feature type="domain" description="PA" evidence="3">
    <location>
        <begin position="141"/>
        <end position="200"/>
    </location>
</feature>
<dbReference type="Pfam" id="PF02225">
    <property type="entry name" value="PA"/>
    <property type="match status" value="1"/>
</dbReference>
<gene>
    <name evidence="4" type="ORF">ACET3X_004719</name>
</gene>
<keyword evidence="5" id="KW-1185">Reference proteome</keyword>
<dbReference type="GeneID" id="96085041"/>
<dbReference type="Gene3D" id="3.50.30.30">
    <property type="match status" value="1"/>
</dbReference>
<comment type="caution">
    <text evidence="1">Lacks conserved residue(s) required for the propagation of feature annotation.</text>
</comment>
<dbReference type="InterPro" id="IPR036852">
    <property type="entry name" value="Peptidase_S8/S53_dom_sf"/>
</dbReference>
<dbReference type="InterPro" id="IPR003137">
    <property type="entry name" value="PA_domain"/>
</dbReference>
<dbReference type="InterPro" id="IPR045051">
    <property type="entry name" value="SBT"/>
</dbReference>
<dbReference type="EMBL" id="JBHGVX010000004">
    <property type="protein sequence ID" value="KAL1796179.1"/>
    <property type="molecule type" value="Genomic_DNA"/>
</dbReference>